<gene>
    <name evidence="2" type="ORF">JXQ802_LOCUS10738</name>
    <name evidence="1" type="ORF">PYM288_LOCUS1978</name>
</gene>
<keyword evidence="3" id="KW-1185">Reference proteome</keyword>
<evidence type="ECO:0000313" key="3">
    <source>
        <dbReference type="Proteomes" id="UP000663870"/>
    </source>
</evidence>
<accession>A0A814BRD8</accession>
<protein>
    <submittedName>
        <fullName evidence="2">Uncharacterized protein</fullName>
    </submittedName>
</protein>
<dbReference type="EMBL" id="CAJNOH010000012">
    <property type="protein sequence ID" value="CAF0749046.1"/>
    <property type="molecule type" value="Genomic_DNA"/>
</dbReference>
<sequence length="81" mass="9413">MDIKNNPLQVDMNMFMKSNRESKNLRHFMSLAERHVQYIRDEMQKELSNRTIIVSQSAQQNAQDLGYLANAQQFVASPQSP</sequence>
<name>A0A814BRD8_9BILA</name>
<dbReference type="Proteomes" id="UP000663854">
    <property type="component" value="Unassembled WGS sequence"/>
</dbReference>
<comment type="caution">
    <text evidence="2">The sequence shown here is derived from an EMBL/GenBank/DDBJ whole genome shotgun (WGS) entry which is preliminary data.</text>
</comment>
<dbReference type="EMBL" id="CAJNOL010000207">
    <property type="protein sequence ID" value="CAF0932958.1"/>
    <property type="molecule type" value="Genomic_DNA"/>
</dbReference>
<dbReference type="AlphaFoldDB" id="A0A814BRD8"/>
<evidence type="ECO:0000313" key="2">
    <source>
        <dbReference type="EMBL" id="CAF0932958.1"/>
    </source>
</evidence>
<reference evidence="2" key="1">
    <citation type="submission" date="2021-02" db="EMBL/GenBank/DDBJ databases">
        <authorList>
            <person name="Nowell W R."/>
        </authorList>
    </citation>
    <scope>NUCLEOTIDE SEQUENCE</scope>
</reference>
<evidence type="ECO:0000313" key="1">
    <source>
        <dbReference type="EMBL" id="CAF0749046.1"/>
    </source>
</evidence>
<organism evidence="2 3">
    <name type="scientific">Rotaria sordida</name>
    <dbReference type="NCBI Taxonomy" id="392033"/>
    <lineage>
        <taxon>Eukaryota</taxon>
        <taxon>Metazoa</taxon>
        <taxon>Spiralia</taxon>
        <taxon>Gnathifera</taxon>
        <taxon>Rotifera</taxon>
        <taxon>Eurotatoria</taxon>
        <taxon>Bdelloidea</taxon>
        <taxon>Philodinida</taxon>
        <taxon>Philodinidae</taxon>
        <taxon>Rotaria</taxon>
    </lineage>
</organism>
<proteinExistence type="predicted"/>
<dbReference type="Proteomes" id="UP000663870">
    <property type="component" value="Unassembled WGS sequence"/>
</dbReference>